<accession>A0A3A5MC59</accession>
<sequence length="84" mass="9284">MGTADQLHALREQRRLLGALLEDVGHTQRRLDIEPGAGAAWQSAAQKQYMLSRLDLRSEFGQVLWLIEEARSVLGGTIAEVARG</sequence>
<reference evidence="1 2" key="1">
    <citation type="submission" date="2018-09" db="EMBL/GenBank/DDBJ databases">
        <title>Novel species of Cryobacterium.</title>
        <authorList>
            <person name="Liu Q."/>
            <person name="Xin Y.-H."/>
        </authorList>
    </citation>
    <scope>NUCLEOTIDE SEQUENCE [LARGE SCALE GENOMIC DNA]</scope>
    <source>
        <strain evidence="1 2">Hh39</strain>
    </source>
</reference>
<evidence type="ECO:0000313" key="1">
    <source>
        <dbReference type="EMBL" id="RJT87072.1"/>
    </source>
</evidence>
<dbReference type="Proteomes" id="UP000272015">
    <property type="component" value="Unassembled WGS sequence"/>
</dbReference>
<dbReference type="AlphaFoldDB" id="A0A3A5MC59"/>
<gene>
    <name evidence="1" type="ORF">D6T64_16705</name>
</gene>
<protein>
    <submittedName>
        <fullName evidence="1">Uncharacterized protein</fullName>
    </submittedName>
</protein>
<comment type="caution">
    <text evidence="1">The sequence shown here is derived from an EMBL/GenBank/DDBJ whole genome shotgun (WGS) entry which is preliminary data.</text>
</comment>
<dbReference type="EMBL" id="QZVS01000092">
    <property type="protein sequence ID" value="RJT87072.1"/>
    <property type="molecule type" value="Genomic_DNA"/>
</dbReference>
<organism evidence="1 2">
    <name type="scientific">Cryobacterium melibiosiphilum</name>
    <dbReference type="NCBI Taxonomy" id="995039"/>
    <lineage>
        <taxon>Bacteria</taxon>
        <taxon>Bacillati</taxon>
        <taxon>Actinomycetota</taxon>
        <taxon>Actinomycetes</taxon>
        <taxon>Micrococcales</taxon>
        <taxon>Microbacteriaceae</taxon>
        <taxon>Cryobacterium</taxon>
    </lineage>
</organism>
<proteinExistence type="predicted"/>
<evidence type="ECO:0000313" key="2">
    <source>
        <dbReference type="Proteomes" id="UP000272015"/>
    </source>
</evidence>
<keyword evidence="2" id="KW-1185">Reference proteome</keyword>
<name>A0A3A5MC59_9MICO</name>